<evidence type="ECO:0000313" key="2">
    <source>
        <dbReference type="Proteomes" id="UP000269265"/>
    </source>
</evidence>
<reference evidence="1 2" key="1">
    <citation type="submission" date="2018-12" db="EMBL/GenBank/DDBJ databases">
        <title>The whole draft genome of Aquabacterium sp. SJQ9.</title>
        <authorList>
            <person name="Sun L."/>
            <person name="Gao X."/>
            <person name="Chen W."/>
            <person name="Huang K."/>
        </authorList>
    </citation>
    <scope>NUCLEOTIDE SEQUENCE [LARGE SCALE GENOMIC DNA]</scope>
    <source>
        <strain evidence="1 2">SJQ9</strain>
    </source>
</reference>
<dbReference type="RefSeq" id="WP_125245309.1">
    <property type="nucleotide sequence ID" value="NZ_RSED01000027.1"/>
</dbReference>
<organism evidence="1 2">
    <name type="scientific">Aquabacterium soli</name>
    <dbReference type="NCBI Taxonomy" id="2493092"/>
    <lineage>
        <taxon>Bacteria</taxon>
        <taxon>Pseudomonadati</taxon>
        <taxon>Pseudomonadota</taxon>
        <taxon>Betaproteobacteria</taxon>
        <taxon>Burkholderiales</taxon>
        <taxon>Aquabacterium</taxon>
    </lineage>
</organism>
<dbReference type="Proteomes" id="UP000269265">
    <property type="component" value="Unassembled WGS sequence"/>
</dbReference>
<gene>
    <name evidence="1" type="ORF">EIP75_21775</name>
</gene>
<proteinExistence type="predicted"/>
<accession>A0A3R8T1Y7</accession>
<protein>
    <submittedName>
        <fullName evidence="1">Uncharacterized protein</fullName>
    </submittedName>
</protein>
<keyword evidence="2" id="KW-1185">Reference proteome</keyword>
<name>A0A3R8T1Y7_9BURK</name>
<sequence>MSPTGNRREFTIVREASVKDGRYKELVLQRLHFDDGAVQLRFGYYVISKKKGFEGKRIWGRSALMLDQSQLDELLLQAADWAK</sequence>
<dbReference type="AlphaFoldDB" id="A0A3R8T1Y7"/>
<dbReference type="EMBL" id="RSED01000027">
    <property type="protein sequence ID" value="RRS01103.1"/>
    <property type="molecule type" value="Genomic_DNA"/>
</dbReference>
<comment type="caution">
    <text evidence="1">The sequence shown here is derived from an EMBL/GenBank/DDBJ whole genome shotgun (WGS) entry which is preliminary data.</text>
</comment>
<evidence type="ECO:0000313" key="1">
    <source>
        <dbReference type="EMBL" id="RRS01103.1"/>
    </source>
</evidence>